<dbReference type="CDD" id="cd07302">
    <property type="entry name" value="CHD"/>
    <property type="match status" value="1"/>
</dbReference>
<dbReference type="InterPro" id="IPR029787">
    <property type="entry name" value="Nucleotide_cyclase"/>
</dbReference>
<proteinExistence type="predicted"/>
<dbReference type="SUPFAM" id="SSF55781">
    <property type="entry name" value="GAF domain-like"/>
    <property type="match status" value="1"/>
</dbReference>
<organism evidence="2 3">
    <name type="scientific">Ginsengibacter hankyongi</name>
    <dbReference type="NCBI Taxonomy" id="2607284"/>
    <lineage>
        <taxon>Bacteria</taxon>
        <taxon>Pseudomonadati</taxon>
        <taxon>Bacteroidota</taxon>
        <taxon>Chitinophagia</taxon>
        <taxon>Chitinophagales</taxon>
        <taxon>Chitinophagaceae</taxon>
        <taxon>Ginsengibacter</taxon>
    </lineage>
</organism>
<dbReference type="PANTHER" id="PTHR43081:SF1">
    <property type="entry name" value="ADENYLATE CYCLASE, TERMINAL-DIFFERENTIATION SPECIFIC"/>
    <property type="match status" value="1"/>
</dbReference>
<evidence type="ECO:0000313" key="2">
    <source>
        <dbReference type="EMBL" id="KAA9042100.1"/>
    </source>
</evidence>
<dbReference type="GO" id="GO:0006171">
    <property type="term" value="P:cAMP biosynthetic process"/>
    <property type="evidence" value="ECO:0007669"/>
    <property type="project" value="TreeGrafter"/>
</dbReference>
<sequence length="559" mass="62439">MARVTLKSILSKKNDVSPLVNSLIEQMNAHISIEDESGILLCGNTEILTANNLPVIINDEAIGWVKGDENATHIAGLLTLLAQREFERKSLGSEVLLLYQEVNMVFNFSDKLAQAIGPVAISQLAVDEAMHLIHSNSGLVVLWDEATMQLQIPATAGEPLFDQEKISSHADLLLRIGLSGQSEIMSDLSSLREEGIIGPGVHSLIYSALKVKHRIMGAIILAGNKQMQYAASDLKFLTTLALQSSSAIESALLHEKNLKEAREREEAMRRVYEITAKFVPYEFIGSLGHNFITDVKLGDQVEKVVTVLFTDIRDYTSLSEQMTPEENFRFVNAYNERMGPIIRKHDGFINQYLGDAIMALFPESAEHTLSAAIEMQQNIREFNVIRKFQNLPPIKMGIGMHTGPLIMGITGDKNRLDATTISDAVNTASRIESLTKYYKVRILLSEVTLQQIQHPEIFHLRYLGRVQVKGKQSSIGIHECFSSDSEDQVFKKEKTLAAFNEGMDHYLNKSFDNAVKVFRSITDINPTDLTTQFFLDNSRSFLQNGTPQHWSGVVEMANK</sequence>
<dbReference type="GO" id="GO:0004016">
    <property type="term" value="F:adenylate cyclase activity"/>
    <property type="evidence" value="ECO:0007669"/>
    <property type="project" value="UniProtKB-ARBA"/>
</dbReference>
<dbReference type="EMBL" id="VYQF01000001">
    <property type="protein sequence ID" value="KAA9042100.1"/>
    <property type="molecule type" value="Genomic_DNA"/>
</dbReference>
<comment type="caution">
    <text evidence="2">The sequence shown here is derived from an EMBL/GenBank/DDBJ whole genome shotgun (WGS) entry which is preliminary data.</text>
</comment>
<dbReference type="Pfam" id="PF00211">
    <property type="entry name" value="Guanylate_cyc"/>
    <property type="match status" value="1"/>
</dbReference>
<dbReference type="SUPFAM" id="SSF55073">
    <property type="entry name" value="Nucleotide cyclase"/>
    <property type="match status" value="1"/>
</dbReference>
<feature type="domain" description="Guanylate cyclase" evidence="1">
    <location>
        <begin position="306"/>
        <end position="432"/>
    </location>
</feature>
<dbReference type="Gene3D" id="3.30.450.40">
    <property type="match status" value="1"/>
</dbReference>
<keyword evidence="3" id="KW-1185">Reference proteome</keyword>
<evidence type="ECO:0000313" key="3">
    <source>
        <dbReference type="Proteomes" id="UP000326903"/>
    </source>
</evidence>
<dbReference type="InterPro" id="IPR001054">
    <property type="entry name" value="A/G_cyclase"/>
</dbReference>
<accession>A0A5J5IM50</accession>
<dbReference type="InterPro" id="IPR029016">
    <property type="entry name" value="GAF-like_dom_sf"/>
</dbReference>
<dbReference type="AlphaFoldDB" id="A0A5J5IM50"/>
<protein>
    <submittedName>
        <fullName evidence="2">Adenylate/guanylate cyclase</fullName>
    </submittedName>
</protein>
<dbReference type="RefSeq" id="WP_150414229.1">
    <property type="nucleotide sequence ID" value="NZ_VYQF01000001.1"/>
</dbReference>
<evidence type="ECO:0000259" key="1">
    <source>
        <dbReference type="PROSITE" id="PS50125"/>
    </source>
</evidence>
<name>A0A5J5IM50_9BACT</name>
<dbReference type="PROSITE" id="PS50125">
    <property type="entry name" value="GUANYLATE_CYCLASE_2"/>
    <property type="match status" value="1"/>
</dbReference>
<dbReference type="Gene3D" id="3.30.70.1230">
    <property type="entry name" value="Nucleotide cyclase"/>
    <property type="match status" value="1"/>
</dbReference>
<gene>
    <name evidence="2" type="ORF">FW778_08805</name>
</gene>
<dbReference type="Proteomes" id="UP000326903">
    <property type="component" value="Unassembled WGS sequence"/>
</dbReference>
<reference evidence="2 3" key="1">
    <citation type="submission" date="2019-09" db="EMBL/GenBank/DDBJ databases">
        <title>Draft genome sequence of Ginsengibacter sp. BR5-29.</title>
        <authorList>
            <person name="Im W.-T."/>
        </authorList>
    </citation>
    <scope>NUCLEOTIDE SEQUENCE [LARGE SCALE GENOMIC DNA]</scope>
    <source>
        <strain evidence="2 3">BR5-29</strain>
    </source>
</reference>
<dbReference type="PANTHER" id="PTHR43081">
    <property type="entry name" value="ADENYLATE CYCLASE, TERMINAL-DIFFERENTIATION SPECIFIC-RELATED"/>
    <property type="match status" value="1"/>
</dbReference>
<dbReference type="SMART" id="SM00044">
    <property type="entry name" value="CYCc"/>
    <property type="match status" value="1"/>
</dbReference>
<dbReference type="GO" id="GO:0035556">
    <property type="term" value="P:intracellular signal transduction"/>
    <property type="evidence" value="ECO:0007669"/>
    <property type="project" value="InterPro"/>
</dbReference>
<dbReference type="InterPro" id="IPR050697">
    <property type="entry name" value="Adenylyl/Guanylyl_Cyclase_3/4"/>
</dbReference>